<dbReference type="AlphaFoldDB" id="A0A7S3EUL8"/>
<accession>A0A7S3EUL8</accession>
<dbReference type="EMBL" id="HBHX01012657">
    <property type="protein sequence ID" value="CAE0106394.1"/>
    <property type="molecule type" value="Transcribed_RNA"/>
</dbReference>
<proteinExistence type="predicted"/>
<organism evidence="2">
    <name type="scientific">Haptolina ericina</name>
    <dbReference type="NCBI Taxonomy" id="156174"/>
    <lineage>
        <taxon>Eukaryota</taxon>
        <taxon>Haptista</taxon>
        <taxon>Haptophyta</taxon>
        <taxon>Prymnesiophyceae</taxon>
        <taxon>Prymnesiales</taxon>
        <taxon>Prymnesiaceae</taxon>
        <taxon>Haptolina</taxon>
    </lineage>
</organism>
<name>A0A7S3EUL8_9EUKA</name>
<evidence type="ECO:0000256" key="1">
    <source>
        <dbReference type="SAM" id="MobiDB-lite"/>
    </source>
</evidence>
<feature type="compositionally biased region" description="Basic and acidic residues" evidence="1">
    <location>
        <begin position="45"/>
        <end position="56"/>
    </location>
</feature>
<feature type="region of interest" description="Disordered" evidence="1">
    <location>
        <begin position="43"/>
        <end position="97"/>
    </location>
</feature>
<feature type="compositionally biased region" description="Basic and acidic residues" evidence="1">
    <location>
        <begin position="68"/>
        <end position="86"/>
    </location>
</feature>
<evidence type="ECO:0000313" key="2">
    <source>
        <dbReference type="EMBL" id="CAE0106394.1"/>
    </source>
</evidence>
<sequence length="169" mass="19049">MHRPHDMVTLGIQDLWAAGVGPKWALRLPGQCTRGWADNHLTRCRSPEREGGDSAKAEATSRVTPAIEVREPQQEEQQKSGDEKQTKMRTKKSAASGAAALRMIGSDGWILYGQEWNDGRGAAEEEIADRREAAEKVMGERRTEVPKKEKSEEEREPERKENDKSKYYG</sequence>
<gene>
    <name evidence="2" type="ORF">HERI1096_LOCUS7053</name>
</gene>
<protein>
    <submittedName>
        <fullName evidence="2">Uncharacterized protein</fullName>
    </submittedName>
</protein>
<reference evidence="2" key="1">
    <citation type="submission" date="2021-01" db="EMBL/GenBank/DDBJ databases">
        <authorList>
            <person name="Corre E."/>
            <person name="Pelletier E."/>
            <person name="Niang G."/>
            <person name="Scheremetjew M."/>
            <person name="Finn R."/>
            <person name="Kale V."/>
            <person name="Holt S."/>
            <person name="Cochrane G."/>
            <person name="Meng A."/>
            <person name="Brown T."/>
            <person name="Cohen L."/>
        </authorList>
    </citation>
    <scope>NUCLEOTIDE SEQUENCE</scope>
    <source>
        <strain evidence="2">CCMP281</strain>
    </source>
</reference>
<feature type="region of interest" description="Disordered" evidence="1">
    <location>
        <begin position="123"/>
        <end position="169"/>
    </location>
</feature>